<reference evidence="4 5" key="1">
    <citation type="submission" date="2023-07" db="EMBL/GenBank/DDBJ databases">
        <title>Comparative genomics of wheat-associated soil bacteria to identify genetic determinants of phenazine resistance.</title>
        <authorList>
            <person name="Mouncey N."/>
        </authorList>
    </citation>
    <scope>NUCLEOTIDE SEQUENCE [LARGE SCALE GENOMIC DNA]</scope>
    <source>
        <strain evidence="4 5">W1I3</strain>
    </source>
</reference>
<accession>A0ABU0PSY1</accession>
<dbReference type="InterPro" id="IPR008984">
    <property type="entry name" value="SMAD_FHA_dom_sf"/>
</dbReference>
<feature type="region of interest" description="Disordered" evidence="2">
    <location>
        <begin position="338"/>
        <end position="386"/>
    </location>
</feature>
<dbReference type="EMBL" id="JAUSXB010000001">
    <property type="protein sequence ID" value="MDQ0676369.1"/>
    <property type="molecule type" value="Genomic_DNA"/>
</dbReference>
<dbReference type="PROSITE" id="PS50006">
    <property type="entry name" value="FHA_DOMAIN"/>
    <property type="match status" value="1"/>
</dbReference>
<evidence type="ECO:0000259" key="3">
    <source>
        <dbReference type="PROSITE" id="PS50006"/>
    </source>
</evidence>
<protein>
    <recommendedName>
        <fullName evidence="3">FHA domain-containing protein</fullName>
    </recommendedName>
</protein>
<feature type="compositionally biased region" description="Low complexity" evidence="2">
    <location>
        <begin position="372"/>
        <end position="386"/>
    </location>
</feature>
<sequence length="655" mass="67178">MTAVSYIAGTWLGIVRSHTAVLLGPGTQPALIAALWDLLESRPEVHEVLHAVTSSSGGSLANIPSFGILDFQGPLRVFLRGDLDVTVQSTDGPVELNGRDVTTWTERRLNNPGLCRLAIPYAGSGVHRQATPAQADAYLPSPGQPEADLPELPLAEGVVLLQSLVLMLDAGTRAAIRHDLAAAGTAVSAKPAAATAPTVIETTSPAAVASAVSASAIEAPGQAGDLPEITVAPEHGASAETVYAVIDEDFGVEGSAVPDADPGTNAARETDADAGTDPAPETDAAPRFEPEPEPVRENAGSGSGEQAPASEMTSSYDHLWERTVVRRIEDAAIREDLDEAGPESGNQEAADQEAGNQETPGPESPDKREEAASPAEPGSPEALPAPADAQPVVVLDVQPAVVPAAPSTGSPSPAPVAPTSSGLIDSVPWRTGGAGSGQAPTVAAPSPMLSAVPSAGSDSPVTPAAQTSAEYDGDHDGQTVMKGSLAGMAARPVRAVKDVSAAVGPLVLARLCAQDHPNPPTSAACATCGAGLLPDAVQVARPRLGRMRISTGELVDLDQSLVIGRQPSVSRVQGGVMPRLVQVASPGGDISRSHVEVRLEGWHVMLCDLKATNGTVLVREGQPPRRLAQNEMAILLDGDIAELGDNISLRFEEIL</sequence>
<organism evidence="4 5">
    <name type="scientific">Pseudarthrobacter siccitolerans</name>
    <dbReference type="NCBI Taxonomy" id="861266"/>
    <lineage>
        <taxon>Bacteria</taxon>
        <taxon>Bacillati</taxon>
        <taxon>Actinomycetota</taxon>
        <taxon>Actinomycetes</taxon>
        <taxon>Micrococcales</taxon>
        <taxon>Micrococcaceae</taxon>
        <taxon>Pseudarthrobacter</taxon>
    </lineage>
</organism>
<dbReference type="InterPro" id="IPR000253">
    <property type="entry name" value="FHA_dom"/>
</dbReference>
<dbReference type="Proteomes" id="UP001236806">
    <property type="component" value="Unassembled WGS sequence"/>
</dbReference>
<dbReference type="CDD" id="cd00060">
    <property type="entry name" value="FHA"/>
    <property type="match status" value="1"/>
</dbReference>
<keyword evidence="5" id="KW-1185">Reference proteome</keyword>
<proteinExistence type="predicted"/>
<name>A0ABU0PSY1_9MICC</name>
<feature type="compositionally biased region" description="Polar residues" evidence="2">
    <location>
        <begin position="456"/>
        <end position="469"/>
    </location>
</feature>
<gene>
    <name evidence="4" type="ORF">QFZ36_003930</name>
</gene>
<feature type="compositionally biased region" description="Polar residues" evidence="2">
    <location>
        <begin position="344"/>
        <end position="359"/>
    </location>
</feature>
<feature type="compositionally biased region" description="Basic and acidic residues" evidence="2">
    <location>
        <begin position="284"/>
        <end position="296"/>
    </location>
</feature>
<dbReference type="RefSeq" id="WP_306638787.1">
    <property type="nucleotide sequence ID" value="NZ_JAUSXB010000001.1"/>
</dbReference>
<dbReference type="Gene3D" id="2.60.200.20">
    <property type="match status" value="1"/>
</dbReference>
<feature type="compositionally biased region" description="Low complexity" evidence="2">
    <location>
        <begin position="404"/>
        <end position="422"/>
    </location>
</feature>
<evidence type="ECO:0000313" key="5">
    <source>
        <dbReference type="Proteomes" id="UP001236806"/>
    </source>
</evidence>
<feature type="domain" description="FHA" evidence="3">
    <location>
        <begin position="561"/>
        <end position="617"/>
    </location>
</feature>
<feature type="region of interest" description="Disordered" evidence="2">
    <location>
        <begin position="404"/>
        <end position="475"/>
    </location>
</feature>
<dbReference type="Pfam" id="PF00498">
    <property type="entry name" value="FHA"/>
    <property type="match status" value="1"/>
</dbReference>
<keyword evidence="1" id="KW-0597">Phosphoprotein</keyword>
<evidence type="ECO:0000256" key="2">
    <source>
        <dbReference type="SAM" id="MobiDB-lite"/>
    </source>
</evidence>
<comment type="caution">
    <text evidence="4">The sequence shown here is derived from an EMBL/GenBank/DDBJ whole genome shotgun (WGS) entry which is preliminary data.</text>
</comment>
<feature type="region of interest" description="Disordered" evidence="2">
    <location>
        <begin position="253"/>
        <end position="316"/>
    </location>
</feature>
<evidence type="ECO:0000256" key="1">
    <source>
        <dbReference type="ARBA" id="ARBA00022553"/>
    </source>
</evidence>
<dbReference type="SUPFAM" id="SSF49879">
    <property type="entry name" value="SMAD/FHA domain"/>
    <property type="match status" value="1"/>
</dbReference>
<evidence type="ECO:0000313" key="4">
    <source>
        <dbReference type="EMBL" id="MDQ0676369.1"/>
    </source>
</evidence>